<proteinExistence type="predicted"/>
<dbReference type="EMBL" id="MN739786">
    <property type="protein sequence ID" value="QHT26359.1"/>
    <property type="molecule type" value="Genomic_DNA"/>
</dbReference>
<dbReference type="CDD" id="cd22584">
    <property type="entry name" value="Rcat_RBR_unk"/>
    <property type="match status" value="1"/>
</dbReference>
<evidence type="ECO:0000313" key="1">
    <source>
        <dbReference type="EMBL" id="QHT26359.1"/>
    </source>
</evidence>
<accession>A0A6C0EDL6</accession>
<protein>
    <recommendedName>
        <fullName evidence="2">RING-type domain-containing protein</fullName>
    </recommendedName>
</protein>
<name>A0A6C0EDL6_9ZZZZ</name>
<dbReference type="Gene3D" id="1.20.120.1750">
    <property type="match status" value="1"/>
</dbReference>
<reference evidence="1" key="1">
    <citation type="journal article" date="2020" name="Nature">
        <title>Giant virus diversity and host interactions through global metagenomics.</title>
        <authorList>
            <person name="Schulz F."/>
            <person name="Roux S."/>
            <person name="Paez-Espino D."/>
            <person name="Jungbluth S."/>
            <person name="Walsh D.A."/>
            <person name="Denef V.J."/>
            <person name="McMahon K.D."/>
            <person name="Konstantinidis K.T."/>
            <person name="Eloe-Fadrosh E.A."/>
            <person name="Kyrpides N.C."/>
            <person name="Woyke T."/>
        </authorList>
    </citation>
    <scope>NUCLEOTIDE SEQUENCE</scope>
    <source>
        <strain evidence="1">GVMAG-M-3300023179-27</strain>
    </source>
</reference>
<dbReference type="AlphaFoldDB" id="A0A6C0EDL6"/>
<sequence length="747" mass="88337">MGNSCTNIFAIHYPIKYPNAECILNQPFVIFSETNNIIPKNIKFYNVDQVIMHLDTSVKYITFVKPLGDITLWSEDTIESDRCDVVEQFDFPDGFFRSNRCDKQRIYAKIIKNSDLWKKILPVYFCQIVTMDKKMRIYTKYDICENYTEEYGVINSCQKVYLLDGNLYISVKDVSKYESNPLIYKKVTKQDFAKLFTNVNPFINNYLIKYNPFLFNNMEILIKVKNNSKLNNDYVLSEQEFVNYIHKSLYYHVDIVLGHIHPKVRYCDKLCCDRRPSCFNMNCFNREILEKYIKNNYKYQELLLEKCYKIFYDEYIFTNIHESVFALFCDKWLGTILDMDNYYTLDYYEICGTIYSLLGRTIDAIPQNIKINVLKQYIKRHIDVVRWESRLHQKYLKNIKCFIDFKIITLPEISQLFAGYMQYYYTYIIYGIKNGTYEYNKSNPIYRYLLIEFPSLLLKFGSSIKYNYDQYEYERYVMSATVEEFDEDIVDKNFYFSSCVPSIKVMYKIAEGRLIIRYQHEDNTCTALMEYLPEFIDIINPKLVNDCVVKLVHAKFRELIPIIKHLFFECCSCFENKTNKAKFLCGNQNCNNDICNDCACKWFNTGENVIGKVVNMRSLYCMYCTKKPMVTEKFTNKIWQTKIPDSYDKTKYYAWCITCNSLKICGDTNCGGAKPTFTQYICFDCQKNKTSKICPSCGVAVEKEYGCNHIQCKCGSHWCYKCGYGGKTFTSGMIYEHMNAVHGGYFT</sequence>
<dbReference type="SUPFAM" id="SSF57850">
    <property type="entry name" value="RING/U-box"/>
    <property type="match status" value="1"/>
</dbReference>
<evidence type="ECO:0008006" key="2">
    <source>
        <dbReference type="Google" id="ProtNLM"/>
    </source>
</evidence>
<organism evidence="1">
    <name type="scientific">viral metagenome</name>
    <dbReference type="NCBI Taxonomy" id="1070528"/>
    <lineage>
        <taxon>unclassified sequences</taxon>
        <taxon>metagenomes</taxon>
        <taxon>organismal metagenomes</taxon>
    </lineage>
</organism>